<dbReference type="PROSITE" id="PS00678">
    <property type="entry name" value="WD_REPEATS_1"/>
    <property type="match status" value="1"/>
</dbReference>
<evidence type="ECO:0000256" key="3">
    <source>
        <dbReference type="ARBA" id="ARBA00022694"/>
    </source>
</evidence>
<dbReference type="GO" id="GO:0106004">
    <property type="term" value="P:tRNA (guanine-N7)-methylation"/>
    <property type="evidence" value="ECO:0007669"/>
    <property type="project" value="UniProtKB-UniRule"/>
</dbReference>
<dbReference type="PANTHER" id="PTHR16288">
    <property type="entry name" value="WD40 REPEAT PROTEIN 4"/>
    <property type="match status" value="1"/>
</dbReference>
<feature type="repeat" description="WD" evidence="7">
    <location>
        <begin position="79"/>
        <end position="113"/>
    </location>
</feature>
<evidence type="ECO:0000256" key="1">
    <source>
        <dbReference type="ARBA" id="ARBA00004123"/>
    </source>
</evidence>
<dbReference type="GO" id="GO:0005634">
    <property type="term" value="C:nucleus"/>
    <property type="evidence" value="ECO:0007669"/>
    <property type="project" value="UniProtKB-SubCell"/>
</dbReference>
<dbReference type="SUPFAM" id="SSF50978">
    <property type="entry name" value="WD40 repeat-like"/>
    <property type="match status" value="1"/>
</dbReference>
<evidence type="ECO:0000256" key="8">
    <source>
        <dbReference type="SAM" id="MobiDB-lite"/>
    </source>
</evidence>
<keyword evidence="3 6" id="KW-0819">tRNA processing</keyword>
<dbReference type="GO" id="GO:0043527">
    <property type="term" value="C:tRNA methyltransferase complex"/>
    <property type="evidence" value="ECO:0007669"/>
    <property type="project" value="TreeGrafter"/>
</dbReference>
<keyword evidence="2 6" id="KW-0853">WD repeat</keyword>
<evidence type="ECO:0000256" key="7">
    <source>
        <dbReference type="PROSITE-ProRule" id="PRU00221"/>
    </source>
</evidence>
<dbReference type="AlphaFoldDB" id="A0A9N9C556"/>
<feature type="repeat" description="WD" evidence="7">
    <location>
        <begin position="213"/>
        <end position="255"/>
    </location>
</feature>
<dbReference type="OrthoDB" id="339900at2759"/>
<sequence length="463" mass="52013">MSFRLPFTKLAHHPTKNLLILCFGSHFQAIDTSTGVLLATTQSSFTSIKTTTNISTPSTTGPAEAVNLLPRPKHVLSSEEAHTELIRSIAFNAQGTCMASTSENKVLKIWDLEEKQWKLKNSRSVVKRVVSLVFDQTGSKIIVADKFGDVYRSFPIDLPENNGKTSSQLLLGHVSMITDMTLTPLNKYIITCDRDEHIRVSRYPNAYNIESFCLGHTHFVSKLHIIPWAADFLISGGGDDFVALWDYVHGTLLQTLDVKQFVDSQQESESITADKSRSEEASEEGIAISAITSSAVSQHIALIIEKLRQRFPGIIILRWEADQSRVVYHNTLELESDPLDIAYDLFGNLWVSITTSEDEKEKERPTFLVNLFRQAVNDKYDKAANDDPLVKEINQYGSMLGNEENIDTLPDLYPIGQLRKAGTDWRVQRNQDEDYDDVARSLEGELASSSDVNKSKRKKVKTK</sequence>
<proteinExistence type="inferred from homology"/>
<evidence type="ECO:0000313" key="10">
    <source>
        <dbReference type="Proteomes" id="UP000789831"/>
    </source>
</evidence>
<evidence type="ECO:0000256" key="4">
    <source>
        <dbReference type="ARBA" id="ARBA00022737"/>
    </source>
</evidence>
<gene>
    <name evidence="9" type="ORF">AGERDE_LOCUS8537</name>
</gene>
<dbReference type="InterPro" id="IPR015943">
    <property type="entry name" value="WD40/YVTN_repeat-like_dom_sf"/>
</dbReference>
<dbReference type="PANTHER" id="PTHR16288:SF0">
    <property type="entry name" value="TRNA (GUANINE-N(7)-)-METHYLTRANSFERASE NON-CATALYTIC SUBUNIT WDR4"/>
    <property type="match status" value="1"/>
</dbReference>
<comment type="similarity">
    <text evidence="6">Belongs to the WD repeat TRM82 family.</text>
</comment>
<evidence type="ECO:0000256" key="2">
    <source>
        <dbReference type="ARBA" id="ARBA00022574"/>
    </source>
</evidence>
<dbReference type="PROSITE" id="PS50294">
    <property type="entry name" value="WD_REPEATS_REGION"/>
    <property type="match status" value="1"/>
</dbReference>
<accession>A0A9N9C556</accession>
<organism evidence="9 10">
    <name type="scientific">Ambispora gerdemannii</name>
    <dbReference type="NCBI Taxonomy" id="144530"/>
    <lineage>
        <taxon>Eukaryota</taxon>
        <taxon>Fungi</taxon>
        <taxon>Fungi incertae sedis</taxon>
        <taxon>Mucoromycota</taxon>
        <taxon>Glomeromycotina</taxon>
        <taxon>Glomeromycetes</taxon>
        <taxon>Archaeosporales</taxon>
        <taxon>Ambisporaceae</taxon>
        <taxon>Ambispora</taxon>
    </lineage>
</organism>
<evidence type="ECO:0000313" key="9">
    <source>
        <dbReference type="EMBL" id="CAG8589565.1"/>
    </source>
</evidence>
<keyword evidence="5 6" id="KW-0539">Nucleus</keyword>
<dbReference type="SMART" id="SM00320">
    <property type="entry name" value="WD40"/>
    <property type="match status" value="3"/>
</dbReference>
<keyword evidence="4 6" id="KW-0677">Repeat</keyword>
<dbReference type="EMBL" id="CAJVPL010001842">
    <property type="protein sequence ID" value="CAG8589565.1"/>
    <property type="molecule type" value="Genomic_DNA"/>
</dbReference>
<dbReference type="PROSITE" id="PS50082">
    <property type="entry name" value="WD_REPEATS_2"/>
    <property type="match status" value="2"/>
</dbReference>
<comment type="caution">
    <text evidence="9">The sequence shown here is derived from an EMBL/GenBank/DDBJ whole genome shotgun (WGS) entry which is preliminary data.</text>
</comment>
<comment type="function">
    <text evidence="6">Required for the formation of N(7)-methylguanine at position 46 (m7G46) in tRNA. In the complex, it is required to stabilize and induce conformational changes of the catalytic subunit.</text>
</comment>
<protein>
    <submittedName>
        <fullName evidence="9">12245_t:CDS:1</fullName>
    </submittedName>
</protein>
<feature type="region of interest" description="Disordered" evidence="8">
    <location>
        <begin position="442"/>
        <end position="463"/>
    </location>
</feature>
<dbReference type="InterPro" id="IPR001680">
    <property type="entry name" value="WD40_rpt"/>
</dbReference>
<dbReference type="GO" id="GO:0005829">
    <property type="term" value="C:cytosol"/>
    <property type="evidence" value="ECO:0007669"/>
    <property type="project" value="TreeGrafter"/>
</dbReference>
<dbReference type="Gene3D" id="2.130.10.10">
    <property type="entry name" value="YVTN repeat-like/Quinoprotein amine dehydrogenase"/>
    <property type="match status" value="1"/>
</dbReference>
<evidence type="ECO:0000256" key="6">
    <source>
        <dbReference type="HAMAP-Rule" id="MF_03056"/>
    </source>
</evidence>
<dbReference type="HAMAP" id="MF_03056">
    <property type="entry name" value="TRM82"/>
    <property type="match status" value="1"/>
</dbReference>
<reference evidence="9" key="1">
    <citation type="submission" date="2021-06" db="EMBL/GenBank/DDBJ databases">
        <authorList>
            <person name="Kallberg Y."/>
            <person name="Tangrot J."/>
            <person name="Rosling A."/>
        </authorList>
    </citation>
    <scope>NUCLEOTIDE SEQUENCE</scope>
    <source>
        <strain evidence="9">MT106</strain>
    </source>
</reference>
<dbReference type="InterPro" id="IPR028884">
    <property type="entry name" value="Trm82"/>
</dbReference>
<dbReference type="InterPro" id="IPR019775">
    <property type="entry name" value="WD40_repeat_CS"/>
</dbReference>
<comment type="subcellular location">
    <subcellularLocation>
        <location evidence="1 6">Nucleus</location>
    </subcellularLocation>
</comment>
<dbReference type="Proteomes" id="UP000789831">
    <property type="component" value="Unassembled WGS sequence"/>
</dbReference>
<name>A0A9N9C556_9GLOM</name>
<dbReference type="InterPro" id="IPR036322">
    <property type="entry name" value="WD40_repeat_dom_sf"/>
</dbReference>
<comment type="pathway">
    <text evidence="6">tRNA modification; N(7)-methylguanine-tRNA biosynthesis.</text>
</comment>
<evidence type="ECO:0000256" key="5">
    <source>
        <dbReference type="ARBA" id="ARBA00023242"/>
    </source>
</evidence>
<dbReference type="Pfam" id="PF00400">
    <property type="entry name" value="WD40"/>
    <property type="match status" value="2"/>
</dbReference>
<keyword evidence="10" id="KW-1185">Reference proteome</keyword>